<dbReference type="Gene3D" id="3.40.50.1000">
    <property type="entry name" value="HAD superfamily/HAD-like"/>
    <property type="match status" value="1"/>
</dbReference>
<comment type="caution">
    <text evidence="6">The sequence shown here is derived from an EMBL/GenBank/DDBJ whole genome shotgun (WGS) entry which is preliminary data.</text>
</comment>
<keyword evidence="5" id="KW-0119">Carbohydrate metabolism</keyword>
<dbReference type="SFLD" id="SFLDG01129">
    <property type="entry name" value="C1.5:_HAD__Beta-PGM__Phosphata"/>
    <property type="match status" value="1"/>
</dbReference>
<dbReference type="RefSeq" id="WP_133755927.1">
    <property type="nucleotide sequence ID" value="NZ_CP171129.1"/>
</dbReference>
<dbReference type="SFLD" id="SFLDS00003">
    <property type="entry name" value="Haloacid_Dehalogenase"/>
    <property type="match status" value="1"/>
</dbReference>
<dbReference type="PANTHER" id="PTHR46193:SF18">
    <property type="entry name" value="HEXITOL PHOSPHATASE B"/>
    <property type="match status" value="1"/>
</dbReference>
<dbReference type="Pfam" id="PF00702">
    <property type="entry name" value="Hydrolase"/>
    <property type="match status" value="1"/>
</dbReference>
<dbReference type="SUPFAM" id="SSF56784">
    <property type="entry name" value="HAD-like"/>
    <property type="match status" value="1"/>
</dbReference>
<dbReference type="Proteomes" id="UP000295371">
    <property type="component" value="Unassembled WGS sequence"/>
</dbReference>
<name>A0A4R7IZ01_9ACTN</name>
<dbReference type="InterPro" id="IPR036412">
    <property type="entry name" value="HAD-like_sf"/>
</dbReference>
<accession>A0A4R7IZ01</accession>
<evidence type="ECO:0000256" key="3">
    <source>
        <dbReference type="ARBA" id="ARBA00022723"/>
    </source>
</evidence>
<proteinExistence type="inferred from homology"/>
<comment type="cofactor">
    <cofactor evidence="1">
        <name>Mg(2+)</name>
        <dbReference type="ChEBI" id="CHEBI:18420"/>
    </cofactor>
</comment>
<sequence>MTLLNWDSVGAALFDLDGVITPTAEVHMRAWEKMFNDYLSTIDGQAPYTTDDYFAHVDGKPRLEGVRTFLTSRGIELPEGDPDDPPEADTLWGLGNRKNALFTQVLDEEGIQPYPGSIQLVDALLGRGVRCAIVSSSKNAKAVLATADVIGKFELIVDGVVAAEQGLAGKPAPDTYAWAAEQFGLPNDRAVVLEDAISGVQSGRAGRFAHVVGVDRGAGEQALRDNGADIVVTDLAELLPDS</sequence>
<dbReference type="EMBL" id="SOAW01000003">
    <property type="protein sequence ID" value="TDT30021.1"/>
    <property type="molecule type" value="Genomic_DNA"/>
</dbReference>
<dbReference type="PANTHER" id="PTHR46193">
    <property type="entry name" value="6-PHOSPHOGLUCONATE PHOSPHATASE"/>
    <property type="match status" value="1"/>
</dbReference>
<evidence type="ECO:0000313" key="6">
    <source>
        <dbReference type="EMBL" id="TDT30021.1"/>
    </source>
</evidence>
<comment type="similarity">
    <text evidence="2">Belongs to the HAD-like hydrolase superfamily. CbbY/CbbZ/Gph/YieH family.</text>
</comment>
<evidence type="ECO:0000256" key="1">
    <source>
        <dbReference type="ARBA" id="ARBA00001946"/>
    </source>
</evidence>
<keyword evidence="3" id="KW-0479">Metal-binding</keyword>
<dbReference type="OrthoDB" id="9797743at2"/>
<dbReference type="GO" id="GO:0046872">
    <property type="term" value="F:metal ion binding"/>
    <property type="evidence" value="ECO:0007669"/>
    <property type="project" value="UniProtKB-KW"/>
</dbReference>
<dbReference type="InterPro" id="IPR023198">
    <property type="entry name" value="PGP-like_dom2"/>
</dbReference>
<evidence type="ECO:0000256" key="2">
    <source>
        <dbReference type="ARBA" id="ARBA00006171"/>
    </source>
</evidence>
<dbReference type="GO" id="GO:0016787">
    <property type="term" value="F:hydrolase activity"/>
    <property type="evidence" value="ECO:0007669"/>
    <property type="project" value="UniProtKB-KW"/>
</dbReference>
<reference evidence="6 7" key="1">
    <citation type="submission" date="2019-03" db="EMBL/GenBank/DDBJ databases">
        <title>Genomic Encyclopedia of Archaeal and Bacterial Type Strains, Phase II (KMG-II): from individual species to whole genera.</title>
        <authorList>
            <person name="Goeker M."/>
        </authorList>
    </citation>
    <scope>NUCLEOTIDE SEQUENCE [LARGE SCALE GENOMIC DNA]</scope>
    <source>
        <strain evidence="6 7">DSM 24323</strain>
    </source>
</reference>
<protein>
    <submittedName>
        <fullName evidence="6">HAD superfamily hydrolase (TIGR01509 family)</fullName>
    </submittedName>
</protein>
<evidence type="ECO:0000256" key="4">
    <source>
        <dbReference type="ARBA" id="ARBA00022842"/>
    </source>
</evidence>
<keyword evidence="4" id="KW-0460">Magnesium</keyword>
<dbReference type="AlphaFoldDB" id="A0A4R7IZ01"/>
<evidence type="ECO:0000256" key="5">
    <source>
        <dbReference type="ARBA" id="ARBA00023277"/>
    </source>
</evidence>
<keyword evidence="6" id="KW-0378">Hydrolase</keyword>
<organism evidence="6 7">
    <name type="scientific">Naumannella halotolerans</name>
    <dbReference type="NCBI Taxonomy" id="993414"/>
    <lineage>
        <taxon>Bacteria</taxon>
        <taxon>Bacillati</taxon>
        <taxon>Actinomycetota</taxon>
        <taxon>Actinomycetes</taxon>
        <taxon>Propionibacteriales</taxon>
        <taxon>Propionibacteriaceae</taxon>
        <taxon>Naumannella</taxon>
    </lineage>
</organism>
<dbReference type="NCBIfam" id="TIGR01509">
    <property type="entry name" value="HAD-SF-IA-v3"/>
    <property type="match status" value="1"/>
</dbReference>
<keyword evidence="7" id="KW-1185">Reference proteome</keyword>
<evidence type="ECO:0000313" key="7">
    <source>
        <dbReference type="Proteomes" id="UP000295371"/>
    </source>
</evidence>
<dbReference type="InterPro" id="IPR051600">
    <property type="entry name" value="Beta-PGM-like"/>
</dbReference>
<dbReference type="Gene3D" id="1.10.150.240">
    <property type="entry name" value="Putative phosphatase, domain 2"/>
    <property type="match status" value="1"/>
</dbReference>
<dbReference type="PRINTS" id="PR00413">
    <property type="entry name" value="HADHALOGNASE"/>
</dbReference>
<gene>
    <name evidence="6" type="ORF">CLV29_3044</name>
</gene>
<dbReference type="InterPro" id="IPR023214">
    <property type="entry name" value="HAD_sf"/>
</dbReference>
<dbReference type="InterPro" id="IPR006439">
    <property type="entry name" value="HAD-SF_hydro_IA"/>
</dbReference>